<dbReference type="EMBL" id="KV922787">
    <property type="protein sequence ID" value="PIO40301.1"/>
    <property type="molecule type" value="Genomic_DNA"/>
</dbReference>
<evidence type="ECO:0000256" key="1">
    <source>
        <dbReference type="SAM" id="MobiDB-lite"/>
    </source>
</evidence>
<feature type="compositionally biased region" description="Basic and acidic residues" evidence="1">
    <location>
        <begin position="65"/>
        <end position="74"/>
    </location>
</feature>
<dbReference type="AlphaFoldDB" id="A0A2G9SLM5"/>
<organism evidence="2 3">
    <name type="scientific">Aquarana catesbeiana</name>
    <name type="common">American bullfrog</name>
    <name type="synonym">Rana catesbeiana</name>
    <dbReference type="NCBI Taxonomy" id="8400"/>
    <lineage>
        <taxon>Eukaryota</taxon>
        <taxon>Metazoa</taxon>
        <taxon>Chordata</taxon>
        <taxon>Craniata</taxon>
        <taxon>Vertebrata</taxon>
        <taxon>Euteleostomi</taxon>
        <taxon>Amphibia</taxon>
        <taxon>Batrachia</taxon>
        <taxon>Anura</taxon>
        <taxon>Neobatrachia</taxon>
        <taxon>Ranoidea</taxon>
        <taxon>Ranidae</taxon>
        <taxon>Aquarana</taxon>
    </lineage>
</organism>
<proteinExistence type="predicted"/>
<evidence type="ECO:0000313" key="2">
    <source>
        <dbReference type="EMBL" id="PIO40301.1"/>
    </source>
</evidence>
<sequence>MQKDQRGAMSAIGRGLAERRKSGIGKGGIEKRKSQLATNHQEAAGAAMTVKKATVTEDTSTKNPNEARKERMREVSLPLNPKVLRHLLISFPKLISCVGISTSFTCLIYDPGARMHC</sequence>
<gene>
    <name evidence="2" type="ORF">AB205_0099290</name>
</gene>
<accession>A0A2G9SLM5</accession>
<reference evidence="3" key="1">
    <citation type="journal article" date="2017" name="Nat. Commun.">
        <title>The North American bullfrog draft genome provides insight into hormonal regulation of long noncoding RNA.</title>
        <authorList>
            <person name="Hammond S.A."/>
            <person name="Warren R.L."/>
            <person name="Vandervalk B.P."/>
            <person name="Kucuk E."/>
            <person name="Khan H."/>
            <person name="Gibb E.A."/>
            <person name="Pandoh P."/>
            <person name="Kirk H."/>
            <person name="Zhao Y."/>
            <person name="Jones M."/>
            <person name="Mungall A.J."/>
            <person name="Coope R."/>
            <person name="Pleasance S."/>
            <person name="Moore R.A."/>
            <person name="Holt R.A."/>
            <person name="Round J.M."/>
            <person name="Ohora S."/>
            <person name="Walle B.V."/>
            <person name="Veldhoen N."/>
            <person name="Helbing C.C."/>
            <person name="Birol I."/>
        </authorList>
    </citation>
    <scope>NUCLEOTIDE SEQUENCE [LARGE SCALE GENOMIC DNA]</scope>
</reference>
<keyword evidence="3" id="KW-1185">Reference proteome</keyword>
<evidence type="ECO:0000313" key="3">
    <source>
        <dbReference type="Proteomes" id="UP000228934"/>
    </source>
</evidence>
<feature type="region of interest" description="Disordered" evidence="1">
    <location>
        <begin position="1"/>
        <end position="74"/>
    </location>
</feature>
<dbReference type="Proteomes" id="UP000228934">
    <property type="component" value="Unassembled WGS sequence"/>
</dbReference>
<name>A0A2G9SLM5_AQUCT</name>
<protein>
    <submittedName>
        <fullName evidence="2">Uncharacterized protein</fullName>
    </submittedName>
</protein>